<reference evidence="2" key="1">
    <citation type="submission" date="2020-11" db="EMBL/GenBank/DDBJ databases">
        <authorList>
            <person name="Tran Van P."/>
        </authorList>
    </citation>
    <scope>NUCLEOTIDE SEQUENCE</scope>
</reference>
<dbReference type="AlphaFoldDB" id="A0A7R9JKX6"/>
<evidence type="ECO:0000313" key="2">
    <source>
        <dbReference type="EMBL" id="CAD7581179.1"/>
    </source>
</evidence>
<organism evidence="2">
    <name type="scientific">Timema californicum</name>
    <name type="common">California timema</name>
    <name type="synonym">Walking stick</name>
    <dbReference type="NCBI Taxonomy" id="61474"/>
    <lineage>
        <taxon>Eukaryota</taxon>
        <taxon>Metazoa</taxon>
        <taxon>Ecdysozoa</taxon>
        <taxon>Arthropoda</taxon>
        <taxon>Hexapoda</taxon>
        <taxon>Insecta</taxon>
        <taxon>Pterygota</taxon>
        <taxon>Neoptera</taxon>
        <taxon>Polyneoptera</taxon>
        <taxon>Phasmatodea</taxon>
        <taxon>Timematodea</taxon>
        <taxon>Timematoidea</taxon>
        <taxon>Timematidae</taxon>
        <taxon>Timema</taxon>
    </lineage>
</organism>
<protein>
    <submittedName>
        <fullName evidence="2">(California timema) hypothetical protein</fullName>
    </submittedName>
</protein>
<name>A0A7R9JKX6_TIMCA</name>
<evidence type="ECO:0000256" key="1">
    <source>
        <dbReference type="SAM" id="MobiDB-lite"/>
    </source>
</evidence>
<proteinExistence type="predicted"/>
<feature type="region of interest" description="Disordered" evidence="1">
    <location>
        <begin position="1"/>
        <end position="21"/>
    </location>
</feature>
<dbReference type="EMBL" id="OE211540">
    <property type="protein sequence ID" value="CAD7581179.1"/>
    <property type="molecule type" value="Genomic_DNA"/>
</dbReference>
<accession>A0A7R9JKX6</accession>
<gene>
    <name evidence="2" type="ORF">TCMB3V08_LOCUS13712</name>
</gene>
<sequence length="21" mass="2364">MRLSRTLPLPQRQLLGDQSPG</sequence>